<dbReference type="AlphaFoldDB" id="A0A9P5XC46"/>
<protein>
    <submittedName>
        <fullName evidence="1">Uncharacterized protein</fullName>
    </submittedName>
</protein>
<organism evidence="1 2">
    <name type="scientific">Macrolepiota fuliginosa MF-IS2</name>
    <dbReference type="NCBI Taxonomy" id="1400762"/>
    <lineage>
        <taxon>Eukaryota</taxon>
        <taxon>Fungi</taxon>
        <taxon>Dikarya</taxon>
        <taxon>Basidiomycota</taxon>
        <taxon>Agaricomycotina</taxon>
        <taxon>Agaricomycetes</taxon>
        <taxon>Agaricomycetidae</taxon>
        <taxon>Agaricales</taxon>
        <taxon>Agaricineae</taxon>
        <taxon>Agaricaceae</taxon>
        <taxon>Macrolepiota</taxon>
    </lineage>
</organism>
<dbReference type="EMBL" id="MU151166">
    <property type="protein sequence ID" value="KAF9448294.1"/>
    <property type="molecule type" value="Genomic_DNA"/>
</dbReference>
<evidence type="ECO:0000313" key="1">
    <source>
        <dbReference type="EMBL" id="KAF9448294.1"/>
    </source>
</evidence>
<dbReference type="Proteomes" id="UP000807342">
    <property type="component" value="Unassembled WGS sequence"/>
</dbReference>
<evidence type="ECO:0000313" key="2">
    <source>
        <dbReference type="Proteomes" id="UP000807342"/>
    </source>
</evidence>
<sequence>MRASELACPTMSACRNVRESIPSFNVLVWISNQVEPDEFMVVTLRQNRIKYWTRNSENLKIEERHRSAVPDEEWLAITK</sequence>
<comment type="caution">
    <text evidence="1">The sequence shown here is derived from an EMBL/GenBank/DDBJ whole genome shotgun (WGS) entry which is preliminary data.</text>
</comment>
<reference evidence="1" key="1">
    <citation type="submission" date="2020-11" db="EMBL/GenBank/DDBJ databases">
        <authorList>
            <consortium name="DOE Joint Genome Institute"/>
            <person name="Ahrendt S."/>
            <person name="Riley R."/>
            <person name="Andreopoulos W."/>
            <person name="Labutti K."/>
            <person name="Pangilinan J."/>
            <person name="Ruiz-Duenas F.J."/>
            <person name="Barrasa J.M."/>
            <person name="Sanchez-Garcia M."/>
            <person name="Camarero S."/>
            <person name="Miyauchi S."/>
            <person name="Serrano A."/>
            <person name="Linde D."/>
            <person name="Babiker R."/>
            <person name="Drula E."/>
            <person name="Ayuso-Fernandez I."/>
            <person name="Pacheco R."/>
            <person name="Padilla G."/>
            <person name="Ferreira P."/>
            <person name="Barriuso J."/>
            <person name="Kellner H."/>
            <person name="Castanera R."/>
            <person name="Alfaro M."/>
            <person name="Ramirez L."/>
            <person name="Pisabarro A.G."/>
            <person name="Kuo A."/>
            <person name="Tritt A."/>
            <person name="Lipzen A."/>
            <person name="He G."/>
            <person name="Yan M."/>
            <person name="Ng V."/>
            <person name="Cullen D."/>
            <person name="Martin F."/>
            <person name="Rosso M.-N."/>
            <person name="Henrissat B."/>
            <person name="Hibbett D."/>
            <person name="Martinez A.T."/>
            <person name="Grigoriev I.V."/>
        </authorList>
    </citation>
    <scope>NUCLEOTIDE SEQUENCE</scope>
    <source>
        <strain evidence="1">MF-IS2</strain>
    </source>
</reference>
<proteinExistence type="predicted"/>
<keyword evidence="2" id="KW-1185">Reference proteome</keyword>
<name>A0A9P5XC46_9AGAR</name>
<accession>A0A9P5XC46</accession>
<gene>
    <name evidence="1" type="ORF">P691DRAFT_54656</name>
</gene>